<dbReference type="EMBL" id="JABCRI010000024">
    <property type="protein sequence ID" value="KAF8377177.1"/>
    <property type="molecule type" value="Genomic_DNA"/>
</dbReference>
<feature type="compositionally biased region" description="Polar residues" evidence="1">
    <location>
        <begin position="96"/>
        <end position="108"/>
    </location>
</feature>
<feature type="region of interest" description="Disordered" evidence="1">
    <location>
        <begin position="130"/>
        <end position="201"/>
    </location>
</feature>
<evidence type="ECO:0000256" key="1">
    <source>
        <dbReference type="SAM" id="MobiDB-lite"/>
    </source>
</evidence>
<evidence type="ECO:0000313" key="3">
    <source>
        <dbReference type="Proteomes" id="UP000655225"/>
    </source>
</evidence>
<reference evidence="2 3" key="1">
    <citation type="submission" date="2020-04" db="EMBL/GenBank/DDBJ databases">
        <title>Plant Genome Project.</title>
        <authorList>
            <person name="Zhang R.-G."/>
        </authorList>
    </citation>
    <scope>NUCLEOTIDE SEQUENCE [LARGE SCALE GENOMIC DNA]</scope>
    <source>
        <strain evidence="2">YNK0</strain>
        <tissue evidence="2">Leaf</tissue>
    </source>
</reference>
<feature type="compositionally biased region" description="Basic and acidic residues" evidence="1">
    <location>
        <begin position="26"/>
        <end position="36"/>
    </location>
</feature>
<gene>
    <name evidence="2" type="ORF">HHK36_030550</name>
</gene>
<comment type="caution">
    <text evidence="2">The sequence shown here is derived from an EMBL/GenBank/DDBJ whole genome shotgun (WGS) entry which is preliminary data.</text>
</comment>
<dbReference type="AlphaFoldDB" id="A0A834YBW2"/>
<feature type="region of interest" description="Disordered" evidence="1">
    <location>
        <begin position="1"/>
        <end position="115"/>
    </location>
</feature>
<name>A0A834YBW2_TETSI</name>
<dbReference type="OMA" id="TAKDESC"/>
<feature type="compositionally biased region" description="Basic and acidic residues" evidence="1">
    <location>
        <begin position="145"/>
        <end position="180"/>
    </location>
</feature>
<dbReference type="Proteomes" id="UP000655225">
    <property type="component" value="Unassembled WGS sequence"/>
</dbReference>
<dbReference type="OrthoDB" id="785445at2759"/>
<accession>A0A834YBW2</accession>
<protein>
    <submittedName>
        <fullName evidence="2">Uncharacterized protein</fullName>
    </submittedName>
</protein>
<keyword evidence="3" id="KW-1185">Reference proteome</keyword>
<proteinExistence type="predicted"/>
<feature type="compositionally biased region" description="Basic and acidic residues" evidence="1">
    <location>
        <begin position="55"/>
        <end position="74"/>
    </location>
</feature>
<organism evidence="2 3">
    <name type="scientific">Tetracentron sinense</name>
    <name type="common">Spur-leaf</name>
    <dbReference type="NCBI Taxonomy" id="13715"/>
    <lineage>
        <taxon>Eukaryota</taxon>
        <taxon>Viridiplantae</taxon>
        <taxon>Streptophyta</taxon>
        <taxon>Embryophyta</taxon>
        <taxon>Tracheophyta</taxon>
        <taxon>Spermatophyta</taxon>
        <taxon>Magnoliopsida</taxon>
        <taxon>Trochodendrales</taxon>
        <taxon>Trochodendraceae</taxon>
        <taxon>Tetracentron</taxon>
    </lineage>
</organism>
<evidence type="ECO:0000313" key="2">
    <source>
        <dbReference type="EMBL" id="KAF8377177.1"/>
    </source>
</evidence>
<sequence length="201" mass="21063">MGGCATKPKVLKAEDNTVPEPAPATAKDESCTDSDAKIAGGTEEIGAVKVEGGGDGEKEKVDDDKSKEGKESTGNDKTTQTEDIPSEPIKQEEPKTQNAIKESNTSIPETEKAENPVVGTLAPVVAVASKTVETEKPTEAATTVETKKPENSEEKKTEEKVSVTEDVKVTQEASKIDGRQDGPVLPVSSAEKVAGEVAETK</sequence>